<evidence type="ECO:0000313" key="2">
    <source>
        <dbReference type="Proteomes" id="UP001286313"/>
    </source>
</evidence>
<dbReference type="EMBL" id="JAWQEG010005676">
    <property type="protein sequence ID" value="KAK3857171.1"/>
    <property type="molecule type" value="Genomic_DNA"/>
</dbReference>
<dbReference type="AlphaFoldDB" id="A0AAE1EPG9"/>
<reference evidence="1" key="1">
    <citation type="submission" date="2023-10" db="EMBL/GenBank/DDBJ databases">
        <title>Genome assemblies of two species of porcelain crab, Petrolisthes cinctipes and Petrolisthes manimaculis (Anomura: Porcellanidae).</title>
        <authorList>
            <person name="Angst P."/>
        </authorList>
    </citation>
    <scope>NUCLEOTIDE SEQUENCE</scope>
    <source>
        <strain evidence="1">PB745_01</strain>
        <tissue evidence="1">Gill</tissue>
    </source>
</reference>
<gene>
    <name evidence="1" type="ORF">Pcinc_036562</name>
</gene>
<accession>A0AAE1EPG9</accession>
<protein>
    <submittedName>
        <fullName evidence="1">Uncharacterized protein</fullName>
    </submittedName>
</protein>
<sequence length="75" mass="8321">MLKVTSARGLNASNIGSGAAEDKLDVTVERELLKNPNLLREVLNCMSVEGKTKSACYEFVQHKKDHMTELTNDVE</sequence>
<comment type="caution">
    <text evidence="1">The sequence shown here is derived from an EMBL/GenBank/DDBJ whole genome shotgun (WGS) entry which is preliminary data.</text>
</comment>
<proteinExistence type="predicted"/>
<dbReference type="Proteomes" id="UP001286313">
    <property type="component" value="Unassembled WGS sequence"/>
</dbReference>
<organism evidence="1 2">
    <name type="scientific">Petrolisthes cinctipes</name>
    <name type="common">Flat porcelain crab</name>
    <dbReference type="NCBI Taxonomy" id="88211"/>
    <lineage>
        <taxon>Eukaryota</taxon>
        <taxon>Metazoa</taxon>
        <taxon>Ecdysozoa</taxon>
        <taxon>Arthropoda</taxon>
        <taxon>Crustacea</taxon>
        <taxon>Multicrustacea</taxon>
        <taxon>Malacostraca</taxon>
        <taxon>Eumalacostraca</taxon>
        <taxon>Eucarida</taxon>
        <taxon>Decapoda</taxon>
        <taxon>Pleocyemata</taxon>
        <taxon>Anomura</taxon>
        <taxon>Galatheoidea</taxon>
        <taxon>Porcellanidae</taxon>
        <taxon>Petrolisthes</taxon>
    </lineage>
</organism>
<evidence type="ECO:0000313" key="1">
    <source>
        <dbReference type="EMBL" id="KAK3857171.1"/>
    </source>
</evidence>
<name>A0AAE1EPG9_PETCI</name>
<keyword evidence="2" id="KW-1185">Reference proteome</keyword>